<keyword evidence="1" id="KW-0812">Transmembrane</keyword>
<protein>
    <submittedName>
        <fullName evidence="2">Uncharacterized protein</fullName>
    </submittedName>
</protein>
<gene>
    <name evidence="2" type="ORF">E6O75_ATG05415</name>
</gene>
<dbReference type="AlphaFoldDB" id="A0A4Z1P804"/>
<comment type="caution">
    <text evidence="2">The sequence shown here is derived from an EMBL/GenBank/DDBJ whole genome shotgun (WGS) entry which is preliminary data.</text>
</comment>
<evidence type="ECO:0000256" key="1">
    <source>
        <dbReference type="SAM" id="Phobius"/>
    </source>
</evidence>
<name>A0A4Z1P804_9PEZI</name>
<keyword evidence="1" id="KW-1133">Transmembrane helix</keyword>
<evidence type="ECO:0000313" key="2">
    <source>
        <dbReference type="EMBL" id="TID20651.1"/>
    </source>
</evidence>
<reference evidence="2 3" key="1">
    <citation type="submission" date="2019-04" db="EMBL/GenBank/DDBJ databases">
        <title>High contiguity whole genome sequence and gene annotation resource for two Venturia nashicola isolates.</title>
        <authorList>
            <person name="Prokchorchik M."/>
            <person name="Won K."/>
            <person name="Lee Y."/>
            <person name="Choi E.D."/>
            <person name="Segonzac C."/>
            <person name="Sohn K.H."/>
        </authorList>
    </citation>
    <scope>NUCLEOTIDE SEQUENCE [LARGE SCALE GENOMIC DNA]</scope>
    <source>
        <strain evidence="2 3">PRI2</strain>
    </source>
</reference>
<keyword evidence="1" id="KW-0472">Membrane</keyword>
<dbReference type="EMBL" id="SNSC02000010">
    <property type="protein sequence ID" value="TID20651.1"/>
    <property type="molecule type" value="Genomic_DNA"/>
</dbReference>
<organism evidence="2 3">
    <name type="scientific">Venturia nashicola</name>
    <dbReference type="NCBI Taxonomy" id="86259"/>
    <lineage>
        <taxon>Eukaryota</taxon>
        <taxon>Fungi</taxon>
        <taxon>Dikarya</taxon>
        <taxon>Ascomycota</taxon>
        <taxon>Pezizomycotina</taxon>
        <taxon>Dothideomycetes</taxon>
        <taxon>Pleosporomycetidae</taxon>
        <taxon>Venturiales</taxon>
        <taxon>Venturiaceae</taxon>
        <taxon>Venturia</taxon>
    </lineage>
</organism>
<dbReference type="Proteomes" id="UP000298493">
    <property type="component" value="Unassembled WGS sequence"/>
</dbReference>
<accession>A0A4Z1P804</accession>
<feature type="transmembrane region" description="Helical" evidence="1">
    <location>
        <begin position="24"/>
        <end position="47"/>
    </location>
</feature>
<evidence type="ECO:0000313" key="3">
    <source>
        <dbReference type="Proteomes" id="UP000298493"/>
    </source>
</evidence>
<sequence length="87" mass="9309">MAWEFLKPILTPNALATVQANPILLAYLLGWTFAILSVVAVAVTINIQTSKAYAKPKKAGEKKMGPSPGIGERFGGAMRGLRAKVRV</sequence>
<dbReference type="OrthoDB" id="3943049at2759"/>
<proteinExistence type="predicted"/>
<keyword evidence="3" id="KW-1185">Reference proteome</keyword>